<accession>A0A9Q1I2A1</accession>
<evidence type="ECO:0000313" key="2">
    <source>
        <dbReference type="EMBL" id="KAJ8276726.1"/>
    </source>
</evidence>
<protein>
    <submittedName>
        <fullName evidence="2">Uncharacterized protein</fullName>
    </submittedName>
</protein>
<keyword evidence="1" id="KW-0732">Signal</keyword>
<keyword evidence="3" id="KW-1185">Reference proteome</keyword>
<sequence>MGWVSLWVVPFLLGASLGPAEGWRTGSKTSTVENATERLHFRVNTASCSSLSSLPLSLSL</sequence>
<dbReference type="Proteomes" id="UP001152803">
    <property type="component" value="Unassembled WGS sequence"/>
</dbReference>
<dbReference type="AlphaFoldDB" id="A0A9Q1I2A1"/>
<name>A0A9Q1I2A1_CONCO</name>
<feature type="chain" id="PRO_5040295497" evidence="1">
    <location>
        <begin position="23"/>
        <end position="60"/>
    </location>
</feature>
<organism evidence="2 3">
    <name type="scientific">Conger conger</name>
    <name type="common">Conger eel</name>
    <name type="synonym">Muraena conger</name>
    <dbReference type="NCBI Taxonomy" id="82655"/>
    <lineage>
        <taxon>Eukaryota</taxon>
        <taxon>Metazoa</taxon>
        <taxon>Chordata</taxon>
        <taxon>Craniata</taxon>
        <taxon>Vertebrata</taxon>
        <taxon>Euteleostomi</taxon>
        <taxon>Actinopterygii</taxon>
        <taxon>Neopterygii</taxon>
        <taxon>Teleostei</taxon>
        <taxon>Anguilliformes</taxon>
        <taxon>Congridae</taxon>
        <taxon>Conger</taxon>
    </lineage>
</organism>
<comment type="caution">
    <text evidence="2">The sequence shown here is derived from an EMBL/GenBank/DDBJ whole genome shotgun (WGS) entry which is preliminary data.</text>
</comment>
<proteinExistence type="predicted"/>
<evidence type="ECO:0000256" key="1">
    <source>
        <dbReference type="SAM" id="SignalP"/>
    </source>
</evidence>
<evidence type="ECO:0000313" key="3">
    <source>
        <dbReference type="Proteomes" id="UP001152803"/>
    </source>
</evidence>
<reference evidence="2" key="1">
    <citation type="journal article" date="2023" name="Science">
        <title>Genome structures resolve the early diversification of teleost fishes.</title>
        <authorList>
            <person name="Parey E."/>
            <person name="Louis A."/>
            <person name="Montfort J."/>
            <person name="Bouchez O."/>
            <person name="Roques C."/>
            <person name="Iampietro C."/>
            <person name="Lluch J."/>
            <person name="Castinel A."/>
            <person name="Donnadieu C."/>
            <person name="Desvignes T."/>
            <person name="Floi Bucao C."/>
            <person name="Jouanno E."/>
            <person name="Wen M."/>
            <person name="Mejri S."/>
            <person name="Dirks R."/>
            <person name="Jansen H."/>
            <person name="Henkel C."/>
            <person name="Chen W.J."/>
            <person name="Zahm M."/>
            <person name="Cabau C."/>
            <person name="Klopp C."/>
            <person name="Thompson A.W."/>
            <person name="Robinson-Rechavi M."/>
            <person name="Braasch I."/>
            <person name="Lecointre G."/>
            <person name="Bobe J."/>
            <person name="Postlethwait J.H."/>
            <person name="Berthelot C."/>
            <person name="Roest Crollius H."/>
            <person name="Guiguen Y."/>
        </authorList>
    </citation>
    <scope>NUCLEOTIDE SEQUENCE</scope>
    <source>
        <strain evidence="2">Concon-B</strain>
    </source>
</reference>
<gene>
    <name evidence="2" type="ORF">COCON_G00084780</name>
</gene>
<feature type="signal peptide" evidence="1">
    <location>
        <begin position="1"/>
        <end position="22"/>
    </location>
</feature>
<dbReference type="EMBL" id="JAFJMO010000005">
    <property type="protein sequence ID" value="KAJ8276726.1"/>
    <property type="molecule type" value="Genomic_DNA"/>
</dbReference>